<accession>A0ACB4UP26</accession>
<sequence>MTVMLDGANPTPQIPQPRGLTQDGPVHVAVISGPTAVGKGTVVAELLRRHPDLMVSRSTTTRPPRPHEVDGVQYDFVTDEQFDDLVSSDGLLEWATVHGVHRYGTPRKPVLDAVSAGRVVILEIDLQGARQVRESLPTATRIFLAPPSWDELVHRLVGRGTESPEQQERRLATARTELASADEFDAVVVNDEVDLAVERLVDLLGL</sequence>
<keyword evidence="2" id="KW-1185">Reference proteome</keyword>
<dbReference type="Proteomes" id="UP000053711">
    <property type="component" value="Unassembled WGS sequence"/>
</dbReference>
<proteinExistence type="predicted"/>
<dbReference type="EMBL" id="AOST01000039">
    <property type="protein sequence ID" value="ERF66837.1"/>
    <property type="molecule type" value="Genomic_DNA"/>
</dbReference>
<keyword evidence="1" id="KW-0808">Transferase</keyword>
<protein>
    <submittedName>
        <fullName evidence="1">Guanylate kinase</fullName>
    </submittedName>
</protein>
<comment type="caution">
    <text evidence="1">The sequence shown here is derived from an EMBL/GenBank/DDBJ whole genome shotgun (WGS) entry which is preliminary data.</text>
</comment>
<organism evidence="1 2">
    <name type="scientific">Cutibacterium granulosum TM11</name>
    <dbReference type="NCBI Taxonomy" id="1292373"/>
    <lineage>
        <taxon>Bacteria</taxon>
        <taxon>Bacillati</taxon>
        <taxon>Actinomycetota</taxon>
        <taxon>Actinomycetes</taxon>
        <taxon>Propionibacteriales</taxon>
        <taxon>Propionibacteriaceae</taxon>
        <taxon>Cutibacterium</taxon>
    </lineage>
</organism>
<keyword evidence="1" id="KW-0418">Kinase</keyword>
<reference evidence="1 2" key="1">
    <citation type="journal article" date="2013" name="BMC Genomics">
        <title>Comparative genomics reveals distinct host-interacting traits of three major human-associated propionibacteria.</title>
        <authorList>
            <person name="Mak T.N."/>
            <person name="Schmid M."/>
            <person name="Brzuszkiewicz E."/>
            <person name="Zeng G."/>
            <person name="Meyer R."/>
            <person name="Sfanos K.S."/>
            <person name="Brinkmann V."/>
            <person name="Meyer T.F."/>
            <person name="Bruggemann H."/>
        </authorList>
    </citation>
    <scope>NUCLEOTIDE SEQUENCE [LARGE SCALE GENOMIC DNA]</scope>
    <source>
        <strain evidence="1 2">TM11</strain>
    </source>
</reference>
<gene>
    <name evidence="1" type="ORF">H640_04168</name>
</gene>
<evidence type="ECO:0000313" key="2">
    <source>
        <dbReference type="Proteomes" id="UP000053711"/>
    </source>
</evidence>
<evidence type="ECO:0000313" key="1">
    <source>
        <dbReference type="EMBL" id="ERF66837.1"/>
    </source>
</evidence>
<name>A0ACB4UP26_9ACTN</name>